<feature type="domain" description="ABM" evidence="1">
    <location>
        <begin position="24"/>
        <end position="115"/>
    </location>
</feature>
<evidence type="ECO:0000259" key="1">
    <source>
        <dbReference type="PROSITE" id="PS51725"/>
    </source>
</evidence>
<dbReference type="InterPro" id="IPR050744">
    <property type="entry name" value="AI-2_Isomerase_LsrG"/>
</dbReference>
<reference evidence="2" key="1">
    <citation type="submission" date="2021-01" db="UniProtKB">
        <authorList>
            <consortium name="EnsemblMetazoa"/>
        </authorList>
    </citation>
    <scope>IDENTIFICATION</scope>
</reference>
<evidence type="ECO:0000313" key="2">
    <source>
        <dbReference type="EnsemblMetazoa" id="CLYHEMP010389.1"/>
    </source>
</evidence>
<dbReference type="RefSeq" id="XP_066913821.1">
    <property type="nucleotide sequence ID" value="XM_067057720.1"/>
</dbReference>
<dbReference type="InterPro" id="IPR011008">
    <property type="entry name" value="Dimeric_a/b-barrel"/>
</dbReference>
<organism evidence="2 3">
    <name type="scientific">Clytia hemisphaerica</name>
    <dbReference type="NCBI Taxonomy" id="252671"/>
    <lineage>
        <taxon>Eukaryota</taxon>
        <taxon>Metazoa</taxon>
        <taxon>Cnidaria</taxon>
        <taxon>Hydrozoa</taxon>
        <taxon>Hydroidolina</taxon>
        <taxon>Leptothecata</taxon>
        <taxon>Obeliida</taxon>
        <taxon>Clytiidae</taxon>
        <taxon>Clytia</taxon>
    </lineage>
</organism>
<name>A0A7M5UGP7_9CNID</name>
<proteinExistence type="predicted"/>
<evidence type="ECO:0000313" key="3">
    <source>
        <dbReference type="Proteomes" id="UP000594262"/>
    </source>
</evidence>
<accession>A0A7M5UGP7</accession>
<dbReference type="PROSITE" id="PS51725">
    <property type="entry name" value="ABM"/>
    <property type="match status" value="1"/>
</dbReference>
<dbReference type="AlphaFoldDB" id="A0A7M5UGP7"/>
<dbReference type="GO" id="GO:0003824">
    <property type="term" value="F:catalytic activity"/>
    <property type="evidence" value="ECO:0007669"/>
    <property type="project" value="TreeGrafter"/>
</dbReference>
<protein>
    <recommendedName>
        <fullName evidence="1">ABM domain-containing protein</fullName>
    </recommendedName>
</protein>
<dbReference type="GeneID" id="136801089"/>
<dbReference type="PANTHER" id="PTHR33336">
    <property type="entry name" value="QUINOL MONOOXYGENASE YGIN-RELATED"/>
    <property type="match status" value="1"/>
</dbReference>
<dbReference type="InterPro" id="IPR007138">
    <property type="entry name" value="ABM_dom"/>
</dbReference>
<keyword evidence="3" id="KW-1185">Reference proteome</keyword>
<dbReference type="PANTHER" id="PTHR33336:SF3">
    <property type="entry name" value="ABM DOMAIN-CONTAINING PROTEIN"/>
    <property type="match status" value="1"/>
</dbReference>
<dbReference type="Pfam" id="PF03992">
    <property type="entry name" value="ABM"/>
    <property type="match status" value="1"/>
</dbReference>
<dbReference type="Gene3D" id="3.30.70.100">
    <property type="match status" value="1"/>
</dbReference>
<dbReference type="SUPFAM" id="SSF54909">
    <property type="entry name" value="Dimeric alpha+beta barrel"/>
    <property type="match status" value="1"/>
</dbReference>
<sequence>MDNLKLFDGEMAQWMGSTDYKGPLGLTVKLYIQEDKVDAFLEIMRQMIATTVAEKGCNKYLLNEDYKDASIFWLTEEWASVENLGSHLNQPLFKEKMGQITPMLREPRVLAACYKDCVSQK</sequence>
<dbReference type="EnsemblMetazoa" id="CLYHEMT010389.1">
    <property type="protein sequence ID" value="CLYHEMP010389.1"/>
    <property type="gene ID" value="CLYHEMG010389"/>
</dbReference>
<dbReference type="Proteomes" id="UP000594262">
    <property type="component" value="Unplaced"/>
</dbReference>